<keyword evidence="1" id="KW-0472">Membrane</keyword>
<feature type="transmembrane region" description="Helical" evidence="1">
    <location>
        <begin position="52"/>
        <end position="70"/>
    </location>
</feature>
<evidence type="ECO:0000313" key="2">
    <source>
        <dbReference type="EMBL" id="SVD27906.1"/>
    </source>
</evidence>
<name>A0A382U0Q7_9ZZZZ</name>
<organism evidence="2">
    <name type="scientific">marine metagenome</name>
    <dbReference type="NCBI Taxonomy" id="408172"/>
    <lineage>
        <taxon>unclassified sequences</taxon>
        <taxon>metagenomes</taxon>
        <taxon>ecological metagenomes</taxon>
    </lineage>
</organism>
<keyword evidence="1" id="KW-1133">Transmembrane helix</keyword>
<accession>A0A382U0Q7</accession>
<keyword evidence="1" id="KW-0812">Transmembrane</keyword>
<dbReference type="EMBL" id="UINC01140639">
    <property type="protein sequence ID" value="SVD27906.1"/>
    <property type="molecule type" value="Genomic_DNA"/>
</dbReference>
<reference evidence="2" key="1">
    <citation type="submission" date="2018-05" db="EMBL/GenBank/DDBJ databases">
        <authorList>
            <person name="Lanie J.A."/>
            <person name="Ng W.-L."/>
            <person name="Kazmierczak K.M."/>
            <person name="Andrzejewski T.M."/>
            <person name="Davidsen T.M."/>
            <person name="Wayne K.J."/>
            <person name="Tettelin H."/>
            <person name="Glass J.I."/>
            <person name="Rusch D."/>
            <person name="Podicherti R."/>
            <person name="Tsui H.-C.T."/>
            <person name="Winkler M.E."/>
        </authorList>
    </citation>
    <scope>NUCLEOTIDE SEQUENCE</scope>
</reference>
<proteinExistence type="predicted"/>
<dbReference type="AlphaFoldDB" id="A0A382U0Q7"/>
<gene>
    <name evidence="2" type="ORF">METZ01_LOCUS380760</name>
</gene>
<sequence>MTRFEERVEERFARLEDKISGVEERLFWKFSAVDGRFLAFEEKMNSRFHSMMMWNVAGHGLVAGSIIAAIKL</sequence>
<protein>
    <submittedName>
        <fullName evidence="2">Uncharacterized protein</fullName>
    </submittedName>
</protein>
<evidence type="ECO:0000256" key="1">
    <source>
        <dbReference type="SAM" id="Phobius"/>
    </source>
</evidence>